<accession>G0J786</accession>
<protein>
    <submittedName>
        <fullName evidence="1">Uncharacterized protein</fullName>
    </submittedName>
</protein>
<organism evidence="1 2">
    <name type="scientific">Cyclobacterium marinum (strain ATCC 25205 / DSM 745 / LMG 13164 / NCIMB 1802)</name>
    <name type="common">Flectobacillus marinus</name>
    <dbReference type="NCBI Taxonomy" id="880070"/>
    <lineage>
        <taxon>Bacteria</taxon>
        <taxon>Pseudomonadati</taxon>
        <taxon>Bacteroidota</taxon>
        <taxon>Cytophagia</taxon>
        <taxon>Cytophagales</taxon>
        <taxon>Cyclobacteriaceae</taxon>
        <taxon>Cyclobacterium</taxon>
    </lineage>
</organism>
<dbReference type="HOGENOM" id="CLU_2583879_0_0_10"/>
<dbReference type="STRING" id="880070.Cycma_4010"/>
<proteinExistence type="predicted"/>
<dbReference type="KEGG" id="cmr:Cycma_4010"/>
<reference evidence="2" key="1">
    <citation type="submission" date="2011-07" db="EMBL/GenBank/DDBJ databases">
        <title>The complete genome of Cyclobacterium marinum DSM 745.</title>
        <authorList>
            <person name="Lucas S."/>
            <person name="Han J."/>
            <person name="Lapidus A."/>
            <person name="Bruce D."/>
            <person name="Goodwin L."/>
            <person name="Pitluck S."/>
            <person name="Peters L."/>
            <person name="Kyrpides N."/>
            <person name="Mavromatis K."/>
            <person name="Ivanova N."/>
            <person name="Ovchinnikova G."/>
            <person name="Chertkov O."/>
            <person name="Detter J.C."/>
            <person name="Tapia R."/>
            <person name="Han C."/>
            <person name="Land M."/>
            <person name="Hauser L."/>
            <person name="Markowitz V."/>
            <person name="Cheng J.-F."/>
            <person name="Hugenholtz P."/>
            <person name="Woyke T."/>
            <person name="Wu D."/>
            <person name="Tindall B."/>
            <person name="Schuetze A."/>
            <person name="Brambilla E."/>
            <person name="Klenk H.-P."/>
            <person name="Eisen J.A."/>
        </authorList>
    </citation>
    <scope>NUCLEOTIDE SEQUENCE [LARGE SCALE GENOMIC DNA]</scope>
    <source>
        <strain evidence="2">ATCC 25205 / DSM 745 / LMG 13164 / NCIMB 1802</strain>
    </source>
</reference>
<dbReference type="EMBL" id="CP002955">
    <property type="protein sequence ID" value="AEL27719.1"/>
    <property type="molecule type" value="Genomic_DNA"/>
</dbReference>
<evidence type="ECO:0000313" key="1">
    <source>
        <dbReference type="EMBL" id="AEL27719.1"/>
    </source>
</evidence>
<dbReference type="RefSeq" id="WP_014022004.1">
    <property type="nucleotide sequence ID" value="NC_015914.1"/>
</dbReference>
<dbReference type="Pfam" id="PF17957">
    <property type="entry name" value="Big_7"/>
    <property type="match status" value="1"/>
</dbReference>
<dbReference type="AlphaFoldDB" id="G0J786"/>
<evidence type="ECO:0000313" key="2">
    <source>
        <dbReference type="Proteomes" id="UP000001635"/>
    </source>
</evidence>
<keyword evidence="2" id="KW-1185">Reference proteome</keyword>
<name>G0J786_CYCMS</name>
<dbReference type="Proteomes" id="UP000001635">
    <property type="component" value="Chromosome"/>
</dbReference>
<sequence length="80" mass="8894">MCCESVLKHVLLFSAILFISISCEEDSSVPIVGLDQTNPIIEIIEPLKEEITSETFEVLVEASDNIGIEKVELFLDNQLV</sequence>
<gene>
    <name evidence="1" type="ordered locus">Cycma_4010</name>
</gene>